<evidence type="ECO:0000313" key="13">
    <source>
        <dbReference type="Proteomes" id="UP000277811"/>
    </source>
</evidence>
<evidence type="ECO:0000256" key="3">
    <source>
        <dbReference type="ARBA" id="ARBA00007571"/>
    </source>
</evidence>
<organism evidence="12 13">
    <name type="scientific">Lucifera butyrica</name>
    <dbReference type="NCBI Taxonomy" id="1351585"/>
    <lineage>
        <taxon>Bacteria</taxon>
        <taxon>Bacillati</taxon>
        <taxon>Bacillota</taxon>
        <taxon>Negativicutes</taxon>
        <taxon>Veillonellales</taxon>
        <taxon>Veillonellaceae</taxon>
        <taxon>Lucifera</taxon>
    </lineage>
</organism>
<evidence type="ECO:0000256" key="5">
    <source>
        <dbReference type="ARBA" id="ARBA00022272"/>
    </source>
</evidence>
<keyword evidence="13" id="KW-1185">Reference proteome</keyword>
<dbReference type="Proteomes" id="UP000277811">
    <property type="component" value="Unassembled WGS sequence"/>
</dbReference>
<dbReference type="OrthoDB" id="9786954at2"/>
<dbReference type="InterPro" id="IPR013785">
    <property type="entry name" value="Aldolase_TIM"/>
</dbReference>
<dbReference type="GO" id="GO:0000162">
    <property type="term" value="P:L-tryptophan biosynthetic process"/>
    <property type="evidence" value="ECO:0007669"/>
    <property type="project" value="UniProtKB-UniRule"/>
</dbReference>
<dbReference type="InterPro" id="IPR001240">
    <property type="entry name" value="PRAI_dom"/>
</dbReference>
<keyword evidence="9 10" id="KW-0413">Isomerase</keyword>
<accession>A0A498R206</accession>
<evidence type="ECO:0000256" key="10">
    <source>
        <dbReference type="HAMAP-Rule" id="MF_00135"/>
    </source>
</evidence>
<gene>
    <name evidence="10" type="primary">trpF</name>
    <name evidence="12" type="ORF">LUCI_1892</name>
</gene>
<dbReference type="EC" id="5.3.1.24" evidence="4 10"/>
<dbReference type="InterPro" id="IPR011060">
    <property type="entry name" value="RibuloseP-bd_barrel"/>
</dbReference>
<dbReference type="PANTHER" id="PTHR42894">
    <property type="entry name" value="N-(5'-PHOSPHORIBOSYL)ANTHRANILATE ISOMERASE"/>
    <property type="match status" value="1"/>
</dbReference>
<keyword evidence="6 10" id="KW-0028">Amino-acid biosynthesis</keyword>
<dbReference type="RefSeq" id="WP_122627595.1">
    <property type="nucleotide sequence ID" value="NZ_UPPP01000066.1"/>
</dbReference>
<keyword evidence="8 10" id="KW-0057">Aromatic amino acid biosynthesis</keyword>
<comment type="similarity">
    <text evidence="3 10">Belongs to the TrpF family.</text>
</comment>
<evidence type="ECO:0000313" key="12">
    <source>
        <dbReference type="EMBL" id="VBB06656.1"/>
    </source>
</evidence>
<sequence>MVRIKICGIKTVEDALVAVAAGADAVGMVFAPSTRQISAAISREICHALPPLVNKVGVFVDASEREVKNIAGYCGLDTLQFHGRESPEYCRRFSQKVIKGFRVKDEYSLAELKNYPDSMVLLDSYSLGQAGGTGQVFPWELAVRSGLRSRMILAGGLHAGNVLEAIRAVRPFAVDVSSGVETNGRKDAAKIREFITTIRRWEYGNEENRTLR</sequence>
<evidence type="ECO:0000256" key="7">
    <source>
        <dbReference type="ARBA" id="ARBA00022822"/>
    </source>
</evidence>
<dbReference type="Gene3D" id="3.20.20.70">
    <property type="entry name" value="Aldolase class I"/>
    <property type="match status" value="1"/>
</dbReference>
<evidence type="ECO:0000256" key="4">
    <source>
        <dbReference type="ARBA" id="ARBA00012572"/>
    </source>
</evidence>
<comment type="pathway">
    <text evidence="2 10">Amino-acid biosynthesis; L-tryptophan biosynthesis; L-tryptophan from chorismate: step 3/5.</text>
</comment>
<dbReference type="HAMAP" id="MF_00135">
    <property type="entry name" value="PRAI"/>
    <property type="match status" value="1"/>
</dbReference>
<feature type="domain" description="N-(5'phosphoribosyl) anthranilate isomerase (PRAI)" evidence="11">
    <location>
        <begin position="4"/>
        <end position="196"/>
    </location>
</feature>
<dbReference type="Pfam" id="PF00697">
    <property type="entry name" value="PRAI"/>
    <property type="match status" value="1"/>
</dbReference>
<proteinExistence type="inferred from homology"/>
<name>A0A498R206_9FIRM</name>
<comment type="catalytic activity">
    <reaction evidence="1 10">
        <text>N-(5-phospho-beta-D-ribosyl)anthranilate = 1-(2-carboxyphenylamino)-1-deoxy-D-ribulose 5-phosphate</text>
        <dbReference type="Rhea" id="RHEA:21540"/>
        <dbReference type="ChEBI" id="CHEBI:18277"/>
        <dbReference type="ChEBI" id="CHEBI:58613"/>
        <dbReference type="EC" id="5.3.1.24"/>
    </reaction>
</comment>
<evidence type="ECO:0000256" key="2">
    <source>
        <dbReference type="ARBA" id="ARBA00004664"/>
    </source>
</evidence>
<dbReference type="SUPFAM" id="SSF51366">
    <property type="entry name" value="Ribulose-phoshate binding barrel"/>
    <property type="match status" value="1"/>
</dbReference>
<dbReference type="PANTHER" id="PTHR42894:SF1">
    <property type="entry name" value="N-(5'-PHOSPHORIBOSYL)ANTHRANILATE ISOMERASE"/>
    <property type="match status" value="1"/>
</dbReference>
<evidence type="ECO:0000259" key="11">
    <source>
        <dbReference type="Pfam" id="PF00697"/>
    </source>
</evidence>
<dbReference type="EMBL" id="UPPP01000066">
    <property type="protein sequence ID" value="VBB06656.1"/>
    <property type="molecule type" value="Genomic_DNA"/>
</dbReference>
<dbReference type="FunFam" id="3.20.20.70:FF:000075">
    <property type="entry name" value="Tryptophan biosynthesis protein TRP1"/>
    <property type="match status" value="1"/>
</dbReference>
<reference evidence="12 13" key="1">
    <citation type="submission" date="2018-06" db="EMBL/GenBank/DDBJ databases">
        <authorList>
            <person name="Strepis N."/>
        </authorList>
    </citation>
    <scope>NUCLEOTIDE SEQUENCE [LARGE SCALE GENOMIC DNA]</scope>
    <source>
        <strain evidence="12">LUCI</strain>
    </source>
</reference>
<evidence type="ECO:0000256" key="6">
    <source>
        <dbReference type="ARBA" id="ARBA00022605"/>
    </source>
</evidence>
<evidence type="ECO:0000256" key="8">
    <source>
        <dbReference type="ARBA" id="ARBA00023141"/>
    </source>
</evidence>
<dbReference type="CDD" id="cd00405">
    <property type="entry name" value="PRAI"/>
    <property type="match status" value="1"/>
</dbReference>
<dbReference type="UniPathway" id="UPA00035">
    <property type="reaction ID" value="UER00042"/>
</dbReference>
<keyword evidence="7 10" id="KW-0822">Tryptophan biosynthesis</keyword>
<dbReference type="NCBIfam" id="NF002298">
    <property type="entry name" value="PRK01222.1-4"/>
    <property type="match status" value="1"/>
</dbReference>
<dbReference type="InterPro" id="IPR044643">
    <property type="entry name" value="TrpF_fam"/>
</dbReference>
<evidence type="ECO:0000256" key="9">
    <source>
        <dbReference type="ARBA" id="ARBA00023235"/>
    </source>
</evidence>
<protein>
    <recommendedName>
        <fullName evidence="5 10">N-(5'-phosphoribosyl)anthranilate isomerase</fullName>
        <shortName evidence="10">PRAI</shortName>
        <ecNumber evidence="4 10">5.3.1.24</ecNumber>
    </recommendedName>
</protein>
<dbReference type="AlphaFoldDB" id="A0A498R206"/>
<evidence type="ECO:0000256" key="1">
    <source>
        <dbReference type="ARBA" id="ARBA00001164"/>
    </source>
</evidence>
<dbReference type="GO" id="GO:0004640">
    <property type="term" value="F:phosphoribosylanthranilate isomerase activity"/>
    <property type="evidence" value="ECO:0007669"/>
    <property type="project" value="UniProtKB-UniRule"/>
</dbReference>